<feature type="region of interest" description="Disordered" evidence="1">
    <location>
        <begin position="57"/>
        <end position="78"/>
    </location>
</feature>
<keyword evidence="3" id="KW-1185">Reference proteome</keyword>
<evidence type="ECO:0000313" key="2">
    <source>
        <dbReference type="EMBL" id="GBO16204.1"/>
    </source>
</evidence>
<evidence type="ECO:0000313" key="3">
    <source>
        <dbReference type="Proteomes" id="UP000499080"/>
    </source>
</evidence>
<comment type="caution">
    <text evidence="2">The sequence shown here is derived from an EMBL/GenBank/DDBJ whole genome shotgun (WGS) entry which is preliminary data.</text>
</comment>
<dbReference type="AlphaFoldDB" id="A0A4Y2UVP8"/>
<proteinExistence type="predicted"/>
<reference evidence="2 3" key="1">
    <citation type="journal article" date="2019" name="Sci. Rep.">
        <title>Orb-weaving spider Araneus ventricosus genome elucidates the spidroin gene catalogue.</title>
        <authorList>
            <person name="Kono N."/>
            <person name="Nakamura H."/>
            <person name="Ohtoshi R."/>
            <person name="Moran D.A.P."/>
            <person name="Shinohara A."/>
            <person name="Yoshida Y."/>
            <person name="Fujiwara M."/>
            <person name="Mori M."/>
            <person name="Tomita M."/>
            <person name="Arakawa K."/>
        </authorList>
    </citation>
    <scope>NUCLEOTIDE SEQUENCE [LARGE SCALE GENOMIC DNA]</scope>
</reference>
<dbReference type="EMBL" id="BGPR01040130">
    <property type="protein sequence ID" value="GBO16204.1"/>
    <property type="molecule type" value="Genomic_DNA"/>
</dbReference>
<organism evidence="2 3">
    <name type="scientific">Araneus ventricosus</name>
    <name type="common">Orbweaver spider</name>
    <name type="synonym">Epeira ventricosa</name>
    <dbReference type="NCBI Taxonomy" id="182803"/>
    <lineage>
        <taxon>Eukaryota</taxon>
        <taxon>Metazoa</taxon>
        <taxon>Ecdysozoa</taxon>
        <taxon>Arthropoda</taxon>
        <taxon>Chelicerata</taxon>
        <taxon>Arachnida</taxon>
        <taxon>Araneae</taxon>
        <taxon>Araneomorphae</taxon>
        <taxon>Entelegynae</taxon>
        <taxon>Araneoidea</taxon>
        <taxon>Araneidae</taxon>
        <taxon>Araneus</taxon>
    </lineage>
</organism>
<evidence type="ECO:0000256" key="1">
    <source>
        <dbReference type="SAM" id="MobiDB-lite"/>
    </source>
</evidence>
<dbReference type="Proteomes" id="UP000499080">
    <property type="component" value="Unassembled WGS sequence"/>
</dbReference>
<protein>
    <submittedName>
        <fullName evidence="2">Uncharacterized protein</fullName>
    </submittedName>
</protein>
<gene>
    <name evidence="2" type="ORF">AVEN_103884_1</name>
</gene>
<sequence>MAYIKLSRWTIFAAFSAKTKAKWDIEIKDSSFRMWLSRFYKATDESCQITEKLQSNDAHAANTSRLAPIDEQSERKKKQFSNRFGVISNETNDGRNFDICISDCSSKQNK</sequence>
<accession>A0A4Y2UVP8</accession>
<name>A0A4Y2UVP8_ARAVE</name>